<keyword evidence="2" id="KW-1185">Reference proteome</keyword>
<evidence type="ECO:0000313" key="1">
    <source>
        <dbReference type="EMBL" id="CBN80441.1"/>
    </source>
</evidence>
<gene>
    <name evidence="1" type="ORF">Esi_0052_0276</name>
</gene>
<reference evidence="1 2" key="1">
    <citation type="journal article" date="2010" name="Nature">
        <title>The Ectocarpus genome and the independent evolution of multicellularity in brown algae.</title>
        <authorList>
            <person name="Cock J.M."/>
            <person name="Sterck L."/>
            <person name="Rouze P."/>
            <person name="Scornet D."/>
            <person name="Allen A.E."/>
            <person name="Amoutzias G."/>
            <person name="Anthouard V."/>
            <person name="Artiguenave F."/>
            <person name="Aury J.M."/>
            <person name="Badger J.H."/>
            <person name="Beszteri B."/>
            <person name="Billiau K."/>
            <person name="Bonnet E."/>
            <person name="Bothwell J.H."/>
            <person name="Bowler C."/>
            <person name="Boyen C."/>
            <person name="Brownlee C."/>
            <person name="Carrano C.J."/>
            <person name="Charrier B."/>
            <person name="Cho G.Y."/>
            <person name="Coelho S.M."/>
            <person name="Collen J."/>
            <person name="Corre E."/>
            <person name="Da Silva C."/>
            <person name="Delage L."/>
            <person name="Delaroque N."/>
            <person name="Dittami S.M."/>
            <person name="Doulbeau S."/>
            <person name="Elias M."/>
            <person name="Farnham G."/>
            <person name="Gachon C.M."/>
            <person name="Gschloessl B."/>
            <person name="Heesch S."/>
            <person name="Jabbari K."/>
            <person name="Jubin C."/>
            <person name="Kawai H."/>
            <person name="Kimura K."/>
            <person name="Kloareg B."/>
            <person name="Kupper F.C."/>
            <person name="Lang D."/>
            <person name="Le Bail A."/>
            <person name="Leblanc C."/>
            <person name="Lerouge P."/>
            <person name="Lohr M."/>
            <person name="Lopez P.J."/>
            <person name="Martens C."/>
            <person name="Maumus F."/>
            <person name="Michel G."/>
            <person name="Miranda-Saavedra D."/>
            <person name="Morales J."/>
            <person name="Moreau H."/>
            <person name="Motomura T."/>
            <person name="Nagasato C."/>
            <person name="Napoli C.A."/>
            <person name="Nelson D.R."/>
            <person name="Nyvall-Collen P."/>
            <person name="Peters A.F."/>
            <person name="Pommier C."/>
            <person name="Potin P."/>
            <person name="Poulain J."/>
            <person name="Quesneville H."/>
            <person name="Read B."/>
            <person name="Rensing S.A."/>
            <person name="Ritter A."/>
            <person name="Rousvoal S."/>
            <person name="Samanta M."/>
            <person name="Samson G."/>
            <person name="Schroeder D.C."/>
            <person name="Segurens B."/>
            <person name="Strittmatter M."/>
            <person name="Tonon T."/>
            <person name="Tregear J.W."/>
            <person name="Valentin K."/>
            <person name="von Dassow P."/>
            <person name="Yamagishi T."/>
            <person name="Van de Peer Y."/>
            <person name="Wincker P."/>
        </authorList>
    </citation>
    <scope>NUCLEOTIDE SEQUENCE [LARGE SCALE GENOMIC DNA]</scope>
    <source>
        <strain evidence="2">Ec32 / CCAP1310/4</strain>
    </source>
</reference>
<name>D8LPG9_ECTSI</name>
<sequence length="248" mass="26697">MNQFLPGGVSPNPQGTAYPAVQPMGNMFAQMQMLNAFNKSSDSYSSSSSKVSIVKYDDHFKKKGADFCYDKLKLKKLNPTPGATPRLVRISKEELKENPPLALKFGDKDCHIVLPIPSYKAMCKAAEIMVRDYLSHAGIGTTSASKKEAADAISQMLLVNFVEQCGYGDDALDAACYDAGVKTIPNETQDEQKTRLIAEAESITLGDGVGVGTDYDAADVGDLVGHASRTGGQEGKVPNYKAGITQWM</sequence>
<accession>D8LPG9</accession>
<organism evidence="1 2">
    <name type="scientific">Ectocarpus siliculosus</name>
    <name type="common">Brown alga</name>
    <name type="synonym">Conferva siliculosa</name>
    <dbReference type="NCBI Taxonomy" id="2880"/>
    <lineage>
        <taxon>Eukaryota</taxon>
        <taxon>Sar</taxon>
        <taxon>Stramenopiles</taxon>
        <taxon>Ochrophyta</taxon>
        <taxon>PX clade</taxon>
        <taxon>Phaeophyceae</taxon>
        <taxon>Ectocarpales</taxon>
        <taxon>Ectocarpaceae</taxon>
        <taxon>Ectocarpus</taxon>
    </lineage>
</organism>
<proteinExistence type="predicted"/>
<protein>
    <submittedName>
        <fullName evidence="1">EsV-1-143</fullName>
    </submittedName>
</protein>
<dbReference type="InParanoid" id="D8LPG9"/>
<evidence type="ECO:0000313" key="2">
    <source>
        <dbReference type="Proteomes" id="UP000002630"/>
    </source>
</evidence>
<dbReference type="EMBL" id="FN649741">
    <property type="protein sequence ID" value="CBN80441.1"/>
    <property type="molecule type" value="Genomic_DNA"/>
</dbReference>
<dbReference type="AlphaFoldDB" id="D8LPG9"/>
<dbReference type="Proteomes" id="UP000002630">
    <property type="component" value="Linkage Group LG16"/>
</dbReference>
<dbReference type="EMBL" id="FN648730">
    <property type="protein sequence ID" value="CBN80441.1"/>
    <property type="molecule type" value="Genomic_DNA"/>
</dbReference>